<dbReference type="InterPro" id="IPR045851">
    <property type="entry name" value="AMP-bd_C_sf"/>
</dbReference>
<sequence length="499" mass="55195">MPGAIVKSPFQYDLPSEAYHIRLLNNCRKHAEEDPEKYAFTNVDDESDKVTFAQVHDYAMGLSGWLTSNGFKKGNILYLSMANCWQFNVTMLGAWHAGLAVSAASPQFTHFEHNYQLKDLTAQLIVTDAATLPTVTKAAQGLNVKKVICIGGSSGTVDLMQIFKSESNQKAAKPAQINLKEDIILLPYSSGTTGSPKGVMISHLNYSSMLSSYVKKYDEEFIKRGYDSYMPAPLTIQFLPFYHAMGLFGMLFHFYNGTPQIIMAKFNLRKFLQTVVDEGIMTIMTVPAVLLQLVESGLMEEFDLSCVLVINVGSAPLAQSIISQIKQKLPDVTIAQGFGMTEFSVAAHIATAESPIGSCGVLMPNTEMKVVKDDGTLCGPNEEGECWIRGPQVMLGYWRRPEQTAEAMDKEGFVRTGDIVHYDEKGNTFITDRIKELIKVNGKQVPPAELESVLYEHPLVLDACVIGIPDQKSGELPRAYVVRKSNNLTEKEINDFVNG</sequence>
<keyword evidence="6" id="KW-1185">Reference proteome</keyword>
<protein>
    <recommendedName>
        <fullName evidence="7">AMP-dependent synthetase/ligase domain-containing protein</fullName>
    </recommendedName>
</protein>
<name>A0A2A2JRR4_9BILA</name>
<dbReference type="InterPro" id="IPR000873">
    <property type="entry name" value="AMP-dep_synth/lig_dom"/>
</dbReference>
<feature type="domain" description="AMP-binding enzyme C-terminal" evidence="4">
    <location>
        <begin position="449"/>
        <end position="498"/>
    </location>
</feature>
<dbReference type="GO" id="GO:0016405">
    <property type="term" value="F:CoA-ligase activity"/>
    <property type="evidence" value="ECO:0007669"/>
    <property type="project" value="TreeGrafter"/>
</dbReference>
<dbReference type="Pfam" id="PF13193">
    <property type="entry name" value="AMP-binding_C"/>
    <property type="match status" value="1"/>
</dbReference>
<proteinExistence type="predicted"/>
<comment type="caution">
    <text evidence="5">The sequence shown here is derived from an EMBL/GenBank/DDBJ whole genome shotgun (WGS) entry which is preliminary data.</text>
</comment>
<dbReference type="InterPro" id="IPR042099">
    <property type="entry name" value="ANL_N_sf"/>
</dbReference>
<dbReference type="OrthoDB" id="10253869at2759"/>
<dbReference type="GO" id="GO:0005777">
    <property type="term" value="C:peroxisome"/>
    <property type="evidence" value="ECO:0007669"/>
    <property type="project" value="UniProtKB-SubCell"/>
</dbReference>
<evidence type="ECO:0000313" key="6">
    <source>
        <dbReference type="Proteomes" id="UP000218231"/>
    </source>
</evidence>
<dbReference type="Proteomes" id="UP000218231">
    <property type="component" value="Unassembled WGS sequence"/>
</dbReference>
<feature type="domain" description="AMP-dependent synthetase/ligase" evidence="3">
    <location>
        <begin position="28"/>
        <end position="398"/>
    </location>
</feature>
<dbReference type="Gene3D" id="3.30.300.30">
    <property type="match status" value="1"/>
</dbReference>
<evidence type="ECO:0000256" key="1">
    <source>
        <dbReference type="ARBA" id="ARBA00004275"/>
    </source>
</evidence>
<dbReference type="InterPro" id="IPR020845">
    <property type="entry name" value="AMP-binding_CS"/>
</dbReference>
<evidence type="ECO:0008006" key="7">
    <source>
        <dbReference type="Google" id="ProtNLM"/>
    </source>
</evidence>
<evidence type="ECO:0000256" key="2">
    <source>
        <dbReference type="ARBA" id="ARBA00023140"/>
    </source>
</evidence>
<keyword evidence="2" id="KW-0576">Peroxisome</keyword>
<evidence type="ECO:0000259" key="4">
    <source>
        <dbReference type="Pfam" id="PF13193"/>
    </source>
</evidence>
<dbReference type="InterPro" id="IPR025110">
    <property type="entry name" value="AMP-bd_C"/>
</dbReference>
<dbReference type="PANTHER" id="PTHR24096:SF257">
    <property type="entry name" value="ACYL-COA SYNTHETASE 7"/>
    <property type="match status" value="1"/>
</dbReference>
<dbReference type="Pfam" id="PF00501">
    <property type="entry name" value="AMP-binding"/>
    <property type="match status" value="1"/>
</dbReference>
<dbReference type="PROSITE" id="PS00455">
    <property type="entry name" value="AMP_BINDING"/>
    <property type="match status" value="1"/>
</dbReference>
<gene>
    <name evidence="5" type="ORF">WR25_25404</name>
</gene>
<dbReference type="AlphaFoldDB" id="A0A2A2JRR4"/>
<dbReference type="SUPFAM" id="SSF56801">
    <property type="entry name" value="Acetyl-CoA synthetase-like"/>
    <property type="match status" value="1"/>
</dbReference>
<dbReference type="PANTHER" id="PTHR24096">
    <property type="entry name" value="LONG-CHAIN-FATTY-ACID--COA LIGASE"/>
    <property type="match status" value="1"/>
</dbReference>
<accession>A0A2A2JRR4</accession>
<reference evidence="5 6" key="1">
    <citation type="journal article" date="2017" name="Curr. Biol.">
        <title>Genome architecture and evolution of a unichromosomal asexual nematode.</title>
        <authorList>
            <person name="Fradin H."/>
            <person name="Zegar C."/>
            <person name="Gutwein M."/>
            <person name="Lucas J."/>
            <person name="Kovtun M."/>
            <person name="Corcoran D."/>
            <person name="Baugh L.R."/>
            <person name="Kiontke K."/>
            <person name="Gunsalus K."/>
            <person name="Fitch D.H."/>
            <person name="Piano F."/>
        </authorList>
    </citation>
    <scope>NUCLEOTIDE SEQUENCE [LARGE SCALE GENOMIC DNA]</scope>
    <source>
        <strain evidence="5">PF1309</strain>
    </source>
</reference>
<organism evidence="5 6">
    <name type="scientific">Diploscapter pachys</name>
    <dbReference type="NCBI Taxonomy" id="2018661"/>
    <lineage>
        <taxon>Eukaryota</taxon>
        <taxon>Metazoa</taxon>
        <taxon>Ecdysozoa</taxon>
        <taxon>Nematoda</taxon>
        <taxon>Chromadorea</taxon>
        <taxon>Rhabditida</taxon>
        <taxon>Rhabditina</taxon>
        <taxon>Rhabditomorpha</taxon>
        <taxon>Rhabditoidea</taxon>
        <taxon>Rhabditidae</taxon>
        <taxon>Diploscapter</taxon>
    </lineage>
</organism>
<dbReference type="STRING" id="2018661.A0A2A2JRR4"/>
<evidence type="ECO:0000259" key="3">
    <source>
        <dbReference type="Pfam" id="PF00501"/>
    </source>
</evidence>
<evidence type="ECO:0000313" key="5">
    <source>
        <dbReference type="EMBL" id="PAV64337.1"/>
    </source>
</evidence>
<dbReference type="Gene3D" id="3.40.50.12780">
    <property type="entry name" value="N-terminal domain of ligase-like"/>
    <property type="match status" value="1"/>
</dbReference>
<dbReference type="EMBL" id="LIAE01010266">
    <property type="protein sequence ID" value="PAV64337.1"/>
    <property type="molecule type" value="Genomic_DNA"/>
</dbReference>
<comment type="subcellular location">
    <subcellularLocation>
        <location evidence="1">Peroxisome</location>
    </subcellularLocation>
</comment>